<dbReference type="PANTHER" id="PTHR47843:SF3">
    <property type="entry name" value="BTB DOMAIN-CONTAINING PROTEIN"/>
    <property type="match status" value="1"/>
</dbReference>
<dbReference type="PROSITE" id="PS50097">
    <property type="entry name" value="BTB"/>
    <property type="match status" value="1"/>
</dbReference>
<organism evidence="3 4">
    <name type="scientific">Curvularia clavata</name>
    <dbReference type="NCBI Taxonomy" id="95742"/>
    <lineage>
        <taxon>Eukaryota</taxon>
        <taxon>Fungi</taxon>
        <taxon>Dikarya</taxon>
        <taxon>Ascomycota</taxon>
        <taxon>Pezizomycotina</taxon>
        <taxon>Dothideomycetes</taxon>
        <taxon>Pleosporomycetidae</taxon>
        <taxon>Pleosporales</taxon>
        <taxon>Pleosporineae</taxon>
        <taxon>Pleosporaceae</taxon>
        <taxon>Curvularia</taxon>
    </lineage>
</organism>
<dbReference type="GO" id="GO:0019901">
    <property type="term" value="F:protein kinase binding"/>
    <property type="evidence" value="ECO:0007669"/>
    <property type="project" value="InterPro"/>
</dbReference>
<accession>A0A9Q9DN76</accession>
<evidence type="ECO:0000259" key="2">
    <source>
        <dbReference type="PROSITE" id="PS50097"/>
    </source>
</evidence>
<dbReference type="OrthoDB" id="5304883at2759"/>
<gene>
    <name evidence="3" type="ORF">yc1106_00812</name>
</gene>
<feature type="domain" description="BTB" evidence="2">
    <location>
        <begin position="57"/>
        <end position="124"/>
    </location>
</feature>
<feature type="region of interest" description="Disordered" evidence="1">
    <location>
        <begin position="401"/>
        <end position="457"/>
    </location>
</feature>
<proteinExistence type="predicted"/>
<evidence type="ECO:0000256" key="1">
    <source>
        <dbReference type="SAM" id="MobiDB-lite"/>
    </source>
</evidence>
<feature type="compositionally biased region" description="Low complexity" evidence="1">
    <location>
        <begin position="263"/>
        <end position="273"/>
    </location>
</feature>
<dbReference type="InterPro" id="IPR000210">
    <property type="entry name" value="BTB/POZ_dom"/>
</dbReference>
<dbReference type="CDD" id="cd18186">
    <property type="entry name" value="BTB_POZ_ZBTB_KLHL-like"/>
    <property type="match status" value="1"/>
</dbReference>
<dbReference type="Gene3D" id="1.10.472.10">
    <property type="entry name" value="Cyclin-like"/>
    <property type="match status" value="1"/>
</dbReference>
<sequence>MADNQQQTAVESTTVEDVEMGGAAETEAGEEETALAGIEVDEPKIVLFSDLIKSPIVEVIAGAAETRTTFSAHEAVLVKSPELKKQVENLAPGGPRQIVLSDCDVDAMGSVIEYLYTGEYFPKKTSSARDAPLEKDPRQPEKDNEGIGLLVHARIYTLAERLQLPELQSLAHSKIHRTASTAKGELAYARYVYKESNPEDKTLRKPVAAFWATRSFTLRHDAEPEFKAMCLEFPQFSYDVLQLVLDQQERKRGGGGGGDEAPPVRSGPSVVPGNIAQNHLGPPSLDTLSVCEVKSVDFGHVIYPHVQMIQVCYPTPPLKTVHPRRLVLAPVIQSQTTMNPPTAPNPAGDAGVLPEFNNLSLQDAPSPPANDEELDVLTMSRETAMKLIARSIIAIANAAGDVPATPPISRPATPGSARESQTMRPPHRRTSSRPATPIPAEKENHQPTELAPPEAGHDEPVTIHDIGAGAQPEAVQRANMARKFFSKTVPKVGVEEYMNRIQKFCPLSTAVWLAAGSYMLRLCVIDRSVPLTYRTMHRLILACALVAMKALEDHRWPQKRFAAVGGVDEAALSRLELCVEFLLSFDVQIFTPEKLRELTLQLQKAGQAATMTCRLPSSFNLRMGTPKMRNAQVA</sequence>
<dbReference type="VEuPathDB" id="FungiDB:yc1106_00812"/>
<dbReference type="Proteomes" id="UP001056012">
    <property type="component" value="Chromosome 1"/>
</dbReference>
<feature type="compositionally biased region" description="Polar residues" evidence="1">
    <location>
        <begin position="1"/>
        <end position="13"/>
    </location>
</feature>
<name>A0A9Q9DN76_CURCL</name>
<reference evidence="3" key="1">
    <citation type="submission" date="2021-12" db="EMBL/GenBank/DDBJ databases">
        <title>Curvularia clavata genome.</title>
        <authorList>
            <person name="Cao Y."/>
        </authorList>
    </citation>
    <scope>NUCLEOTIDE SEQUENCE</scope>
    <source>
        <strain evidence="3">Yc1106</strain>
    </source>
</reference>
<dbReference type="PANTHER" id="PTHR47843">
    <property type="entry name" value="BTB DOMAIN-CONTAINING PROTEIN-RELATED"/>
    <property type="match status" value="1"/>
</dbReference>
<dbReference type="Pfam" id="PF08613">
    <property type="entry name" value="Cyclin"/>
    <property type="match status" value="1"/>
</dbReference>
<dbReference type="InterPro" id="IPR013922">
    <property type="entry name" value="Cyclin_PHO80-like"/>
</dbReference>
<dbReference type="InterPro" id="IPR011333">
    <property type="entry name" value="SKP1/BTB/POZ_sf"/>
</dbReference>
<dbReference type="SUPFAM" id="SSF54695">
    <property type="entry name" value="POZ domain"/>
    <property type="match status" value="1"/>
</dbReference>
<evidence type="ECO:0000313" key="4">
    <source>
        <dbReference type="Proteomes" id="UP001056012"/>
    </source>
</evidence>
<keyword evidence="4" id="KW-1185">Reference proteome</keyword>
<evidence type="ECO:0000313" key="3">
    <source>
        <dbReference type="EMBL" id="USP73538.1"/>
    </source>
</evidence>
<feature type="region of interest" description="Disordered" evidence="1">
    <location>
        <begin position="1"/>
        <end position="36"/>
    </location>
</feature>
<dbReference type="EMBL" id="CP089274">
    <property type="protein sequence ID" value="USP73538.1"/>
    <property type="molecule type" value="Genomic_DNA"/>
</dbReference>
<feature type="region of interest" description="Disordered" evidence="1">
    <location>
        <begin position="249"/>
        <end position="278"/>
    </location>
</feature>
<dbReference type="AlphaFoldDB" id="A0A9Q9DN76"/>
<protein>
    <recommendedName>
        <fullName evidence="2">BTB domain-containing protein</fullName>
    </recommendedName>
</protein>
<dbReference type="Gene3D" id="3.30.710.10">
    <property type="entry name" value="Potassium Channel Kv1.1, Chain A"/>
    <property type="match status" value="1"/>
</dbReference>